<dbReference type="InterPro" id="IPR016130">
    <property type="entry name" value="Tyr_Pase_AS"/>
</dbReference>
<keyword evidence="3" id="KW-0378">Hydrolase</keyword>
<dbReference type="STRING" id="149040.A0A132B3D7"/>
<organism evidence="7 8">
    <name type="scientific">Mollisia scopiformis</name>
    <name type="common">Conifer needle endophyte fungus</name>
    <name type="synonym">Phialocephala scopiformis</name>
    <dbReference type="NCBI Taxonomy" id="149040"/>
    <lineage>
        <taxon>Eukaryota</taxon>
        <taxon>Fungi</taxon>
        <taxon>Dikarya</taxon>
        <taxon>Ascomycota</taxon>
        <taxon>Pezizomycotina</taxon>
        <taxon>Leotiomycetes</taxon>
        <taxon>Helotiales</taxon>
        <taxon>Mollisiaceae</taxon>
        <taxon>Mollisia</taxon>
    </lineage>
</organism>
<feature type="non-terminal residue" evidence="7">
    <location>
        <position position="1"/>
    </location>
</feature>
<name>A0A132B3D7_MOLSC</name>
<dbReference type="KEGG" id="psco:LY89DRAFT_569392"/>
<dbReference type="InterPro" id="IPR000340">
    <property type="entry name" value="Dual-sp_phosphatase_cat-dom"/>
</dbReference>
<dbReference type="EC" id="3.1.3.48" evidence="2"/>
<dbReference type="PANTHER" id="PTHR45848:SF4">
    <property type="entry name" value="DUAL SPECIFICITY PROTEIN PHOSPHATASE 12"/>
    <property type="match status" value="1"/>
</dbReference>
<evidence type="ECO:0000259" key="6">
    <source>
        <dbReference type="PROSITE" id="PS50056"/>
    </source>
</evidence>
<dbReference type="RefSeq" id="XP_018060789.1">
    <property type="nucleotide sequence ID" value="XM_018208575.1"/>
</dbReference>
<dbReference type="AlphaFoldDB" id="A0A132B3D7"/>
<comment type="similarity">
    <text evidence="1">Belongs to the protein-tyrosine phosphatase family. Non-receptor class dual specificity subfamily.</text>
</comment>
<dbReference type="Pfam" id="PF00782">
    <property type="entry name" value="DSPc"/>
    <property type="match status" value="1"/>
</dbReference>
<dbReference type="PROSITE" id="PS50054">
    <property type="entry name" value="TYR_PHOSPHATASE_DUAL"/>
    <property type="match status" value="1"/>
</dbReference>
<feature type="domain" description="Tyrosine-protein phosphatase" evidence="5">
    <location>
        <begin position="1"/>
        <end position="148"/>
    </location>
</feature>
<dbReference type="Proteomes" id="UP000070700">
    <property type="component" value="Unassembled WGS sequence"/>
</dbReference>
<dbReference type="Gene3D" id="3.90.190.10">
    <property type="entry name" value="Protein tyrosine phosphatase superfamily"/>
    <property type="match status" value="1"/>
</dbReference>
<dbReference type="EMBL" id="KQ947446">
    <property type="protein sequence ID" value="KUJ06434.1"/>
    <property type="molecule type" value="Genomic_DNA"/>
</dbReference>
<protein>
    <recommendedName>
        <fullName evidence="2">protein-tyrosine-phosphatase</fullName>
        <ecNumber evidence="2">3.1.3.48</ecNumber>
    </recommendedName>
</protein>
<dbReference type="InterPro" id="IPR000387">
    <property type="entry name" value="Tyr_Pase_dom"/>
</dbReference>
<dbReference type="OrthoDB" id="10252009at2759"/>
<reference evidence="7 8" key="1">
    <citation type="submission" date="2015-10" db="EMBL/GenBank/DDBJ databases">
        <title>Full genome of DAOMC 229536 Phialocephala scopiformis, a fungal endophyte of spruce producing the potent anti-insectan compound rugulosin.</title>
        <authorList>
            <consortium name="DOE Joint Genome Institute"/>
            <person name="Walker A.K."/>
            <person name="Frasz S.L."/>
            <person name="Seifert K.A."/>
            <person name="Miller J.D."/>
            <person name="Mondo S.J."/>
            <person name="Labutti K."/>
            <person name="Lipzen A."/>
            <person name="Dockter R."/>
            <person name="Kennedy M."/>
            <person name="Grigoriev I.V."/>
            <person name="Spatafora J.W."/>
        </authorList>
    </citation>
    <scope>NUCLEOTIDE SEQUENCE [LARGE SCALE GENOMIC DNA]</scope>
    <source>
        <strain evidence="7 8">CBS 120377</strain>
    </source>
</reference>
<dbReference type="PROSITE" id="PS50056">
    <property type="entry name" value="TYR_PHOSPHATASE_2"/>
    <property type="match status" value="1"/>
</dbReference>
<feature type="non-terminal residue" evidence="7">
    <location>
        <position position="175"/>
    </location>
</feature>
<sequence>SISEIRPRLFLGNISCIIDSKTVQENNIKAGISLISWPITSWLNPQFREQIPHHLPLLCKDNGEQDILKFMPVCCDFIHEQLRTAGGIAIHCVMGISRSASIVIAFLMRKYGQTVEEAIRVVRSKRPQIEPNQYFECQLRVWGELKYEIWQDREKTKPKAAYQQVLGRIAEAKRA</sequence>
<evidence type="ECO:0000256" key="4">
    <source>
        <dbReference type="ARBA" id="ARBA00022912"/>
    </source>
</evidence>
<evidence type="ECO:0000259" key="5">
    <source>
        <dbReference type="PROSITE" id="PS50054"/>
    </source>
</evidence>
<keyword evidence="4" id="KW-0904">Protein phosphatase</keyword>
<dbReference type="PROSITE" id="PS00383">
    <property type="entry name" value="TYR_PHOSPHATASE_1"/>
    <property type="match status" value="1"/>
</dbReference>
<evidence type="ECO:0000256" key="3">
    <source>
        <dbReference type="ARBA" id="ARBA00022801"/>
    </source>
</evidence>
<feature type="domain" description="Tyrosine specific protein phosphatases" evidence="6">
    <location>
        <begin position="68"/>
        <end position="129"/>
    </location>
</feature>
<dbReference type="PANTHER" id="PTHR45848">
    <property type="entry name" value="DUAL SPECIFICITY PROTEIN PHOSPHATASE 12 FAMILY MEMBER"/>
    <property type="match status" value="1"/>
</dbReference>
<evidence type="ECO:0000313" key="8">
    <source>
        <dbReference type="Proteomes" id="UP000070700"/>
    </source>
</evidence>
<dbReference type="SMART" id="SM00195">
    <property type="entry name" value="DSPc"/>
    <property type="match status" value="1"/>
</dbReference>
<dbReference type="InParanoid" id="A0A132B3D7"/>
<dbReference type="InterPro" id="IPR020422">
    <property type="entry name" value="TYR_PHOSPHATASE_DUAL_dom"/>
</dbReference>
<dbReference type="InterPro" id="IPR029021">
    <property type="entry name" value="Prot-tyrosine_phosphatase-like"/>
</dbReference>
<evidence type="ECO:0000256" key="2">
    <source>
        <dbReference type="ARBA" id="ARBA00013064"/>
    </source>
</evidence>
<keyword evidence="8" id="KW-1185">Reference proteome</keyword>
<evidence type="ECO:0000313" key="7">
    <source>
        <dbReference type="EMBL" id="KUJ06434.1"/>
    </source>
</evidence>
<evidence type="ECO:0000256" key="1">
    <source>
        <dbReference type="ARBA" id="ARBA00008601"/>
    </source>
</evidence>
<dbReference type="GO" id="GO:0004725">
    <property type="term" value="F:protein tyrosine phosphatase activity"/>
    <property type="evidence" value="ECO:0007669"/>
    <property type="project" value="UniProtKB-EC"/>
</dbReference>
<accession>A0A132B3D7</accession>
<dbReference type="SUPFAM" id="SSF52799">
    <property type="entry name" value="(Phosphotyrosine protein) phosphatases II"/>
    <property type="match status" value="1"/>
</dbReference>
<proteinExistence type="inferred from homology"/>
<dbReference type="GO" id="GO:0008138">
    <property type="term" value="F:protein tyrosine/serine/threonine phosphatase activity"/>
    <property type="evidence" value="ECO:0007669"/>
    <property type="project" value="TreeGrafter"/>
</dbReference>
<dbReference type="GeneID" id="28818301"/>
<dbReference type="CDD" id="cd14498">
    <property type="entry name" value="DSP"/>
    <property type="match status" value="1"/>
</dbReference>
<gene>
    <name evidence="7" type="ORF">LY89DRAFT_569392</name>
</gene>